<evidence type="ECO:0000313" key="3">
    <source>
        <dbReference type="Proteomes" id="UP001497512"/>
    </source>
</evidence>
<proteinExistence type="predicted"/>
<name>A0ABP0TRN0_9BRYO</name>
<accession>A0ABP0TRN0</accession>
<evidence type="ECO:0000313" key="2">
    <source>
        <dbReference type="EMBL" id="CAK9202822.1"/>
    </source>
</evidence>
<dbReference type="PANTHER" id="PTHR36407">
    <property type="entry name" value="MEDIATOR-ASSOCIATED PROTEIN 2"/>
    <property type="match status" value="1"/>
</dbReference>
<dbReference type="InterPro" id="IPR038823">
    <property type="entry name" value="MED2_plant"/>
</dbReference>
<organism evidence="2 3">
    <name type="scientific">Sphagnum troendelagicum</name>
    <dbReference type="NCBI Taxonomy" id="128251"/>
    <lineage>
        <taxon>Eukaryota</taxon>
        <taxon>Viridiplantae</taxon>
        <taxon>Streptophyta</taxon>
        <taxon>Embryophyta</taxon>
        <taxon>Bryophyta</taxon>
        <taxon>Sphagnophytina</taxon>
        <taxon>Sphagnopsida</taxon>
        <taxon>Sphagnales</taxon>
        <taxon>Sphagnaceae</taxon>
        <taxon>Sphagnum</taxon>
    </lineage>
</organism>
<dbReference type="EMBL" id="OZ019905">
    <property type="protein sequence ID" value="CAK9202822.1"/>
    <property type="molecule type" value="Genomic_DNA"/>
</dbReference>
<evidence type="ECO:0000256" key="1">
    <source>
        <dbReference type="SAM" id="MobiDB-lite"/>
    </source>
</evidence>
<reference evidence="2" key="1">
    <citation type="submission" date="2024-02" db="EMBL/GenBank/DDBJ databases">
        <authorList>
            <consortium name="ELIXIR-Norway"/>
            <consortium name="Elixir Norway"/>
        </authorList>
    </citation>
    <scope>NUCLEOTIDE SEQUENCE</scope>
</reference>
<gene>
    <name evidence="2" type="ORF">CSSPTR1EN2_LOCUS6599</name>
</gene>
<keyword evidence="3" id="KW-1185">Reference proteome</keyword>
<dbReference type="PANTHER" id="PTHR36407:SF1">
    <property type="entry name" value="MEDIATOR-ASSOCIATED PROTEIN 2"/>
    <property type="match status" value="1"/>
</dbReference>
<feature type="region of interest" description="Disordered" evidence="1">
    <location>
        <begin position="132"/>
        <end position="156"/>
    </location>
</feature>
<dbReference type="Proteomes" id="UP001497512">
    <property type="component" value="Chromosome 13"/>
</dbReference>
<protein>
    <submittedName>
        <fullName evidence="2">Uncharacterized protein</fullName>
    </submittedName>
</protein>
<sequence length="190" mass="20945">MEKKKKSAGITASLTQASVFGEASYMPPDSFQQLENIVPLVEDVGSNNNTELWLVQLPSNELGAKDLMGQQWNMQAADDADCKLGHFYSSRGEMYDVVKQEMDSSKLFAIFPNAATQFSVHRITQQICFRKNIPRPPETPGAAGSTKKPKAPISSSLEGKSSCSKILHFVAHSFFVYLYSSTLCLLDLLS</sequence>